<dbReference type="EMBL" id="JAUHHV010000002">
    <property type="protein sequence ID" value="KAK1433367.1"/>
    <property type="molecule type" value="Genomic_DNA"/>
</dbReference>
<protein>
    <submittedName>
        <fullName evidence="1">Uncharacterized protein</fullName>
    </submittedName>
</protein>
<keyword evidence="2" id="KW-1185">Reference proteome</keyword>
<reference evidence="1" key="1">
    <citation type="journal article" date="2023" name="bioRxiv">
        <title>Improved chromosome-level genome assembly for marigold (Tagetes erecta).</title>
        <authorList>
            <person name="Jiang F."/>
            <person name="Yuan L."/>
            <person name="Wang S."/>
            <person name="Wang H."/>
            <person name="Xu D."/>
            <person name="Wang A."/>
            <person name="Fan W."/>
        </authorList>
    </citation>
    <scope>NUCLEOTIDE SEQUENCE</scope>
    <source>
        <strain evidence="1">WSJ</strain>
        <tissue evidence="1">Leaf</tissue>
    </source>
</reference>
<gene>
    <name evidence="1" type="ORF">QVD17_10277</name>
</gene>
<organism evidence="1 2">
    <name type="scientific">Tagetes erecta</name>
    <name type="common">African marigold</name>
    <dbReference type="NCBI Taxonomy" id="13708"/>
    <lineage>
        <taxon>Eukaryota</taxon>
        <taxon>Viridiplantae</taxon>
        <taxon>Streptophyta</taxon>
        <taxon>Embryophyta</taxon>
        <taxon>Tracheophyta</taxon>
        <taxon>Spermatophyta</taxon>
        <taxon>Magnoliopsida</taxon>
        <taxon>eudicotyledons</taxon>
        <taxon>Gunneridae</taxon>
        <taxon>Pentapetalae</taxon>
        <taxon>asterids</taxon>
        <taxon>campanulids</taxon>
        <taxon>Asterales</taxon>
        <taxon>Asteraceae</taxon>
        <taxon>Asteroideae</taxon>
        <taxon>Heliantheae alliance</taxon>
        <taxon>Tageteae</taxon>
        <taxon>Tagetes</taxon>
    </lineage>
</organism>
<proteinExistence type="predicted"/>
<comment type="caution">
    <text evidence="1">The sequence shown here is derived from an EMBL/GenBank/DDBJ whole genome shotgun (WGS) entry which is preliminary data.</text>
</comment>
<dbReference type="Proteomes" id="UP001229421">
    <property type="component" value="Unassembled WGS sequence"/>
</dbReference>
<accession>A0AAD8P621</accession>
<evidence type="ECO:0000313" key="2">
    <source>
        <dbReference type="Proteomes" id="UP001229421"/>
    </source>
</evidence>
<evidence type="ECO:0000313" key="1">
    <source>
        <dbReference type="EMBL" id="KAK1433367.1"/>
    </source>
</evidence>
<sequence>MFIQVAIRNLCDSIFIIISQPLGFRNKCLKMKESHVPKFHEKKENKKKNGVKRFPFNLEGMKRNGRVEKKRKERKFSFSLLSELGNIGHFGIKV</sequence>
<dbReference type="AlphaFoldDB" id="A0AAD8P621"/>
<name>A0AAD8P621_TARER</name>